<dbReference type="PRINTS" id="PR00765">
    <property type="entry name" value="CRBOXYPTASEA"/>
</dbReference>
<keyword evidence="9" id="KW-0482">Metalloprotease</keyword>
<evidence type="ECO:0000259" key="13">
    <source>
        <dbReference type="PROSITE" id="PS52035"/>
    </source>
</evidence>
<evidence type="ECO:0000256" key="3">
    <source>
        <dbReference type="ARBA" id="ARBA00022645"/>
    </source>
</evidence>
<dbReference type="SUPFAM" id="SSF53187">
    <property type="entry name" value="Zn-dependent exopeptidases"/>
    <property type="match status" value="1"/>
</dbReference>
<dbReference type="InterPro" id="IPR000834">
    <property type="entry name" value="Peptidase_M14"/>
</dbReference>
<evidence type="ECO:0000256" key="5">
    <source>
        <dbReference type="ARBA" id="ARBA00022723"/>
    </source>
</evidence>
<evidence type="ECO:0000256" key="4">
    <source>
        <dbReference type="ARBA" id="ARBA00022670"/>
    </source>
</evidence>
<dbReference type="InterPro" id="IPR003146">
    <property type="entry name" value="M14A_act_pep"/>
</dbReference>
<dbReference type="RefSeq" id="XP_052749807.1">
    <property type="nucleotide sequence ID" value="XM_052893847.1"/>
</dbReference>
<feature type="domain" description="Peptidase M14" evidence="13">
    <location>
        <begin position="120"/>
        <end position="422"/>
    </location>
</feature>
<evidence type="ECO:0000256" key="12">
    <source>
        <dbReference type="SAM" id="SignalP"/>
    </source>
</evidence>
<name>A0ABM3MEX4_GALME</name>
<dbReference type="PROSITE" id="PS52035">
    <property type="entry name" value="PEPTIDASE_M14"/>
    <property type="match status" value="1"/>
</dbReference>
<evidence type="ECO:0000313" key="15">
    <source>
        <dbReference type="RefSeq" id="XP_052749807.1"/>
    </source>
</evidence>
<organism evidence="14 15">
    <name type="scientific">Galleria mellonella</name>
    <name type="common">Greater wax moth</name>
    <dbReference type="NCBI Taxonomy" id="7137"/>
    <lineage>
        <taxon>Eukaryota</taxon>
        <taxon>Metazoa</taxon>
        <taxon>Ecdysozoa</taxon>
        <taxon>Arthropoda</taxon>
        <taxon>Hexapoda</taxon>
        <taxon>Insecta</taxon>
        <taxon>Pterygota</taxon>
        <taxon>Neoptera</taxon>
        <taxon>Endopterygota</taxon>
        <taxon>Lepidoptera</taxon>
        <taxon>Glossata</taxon>
        <taxon>Ditrysia</taxon>
        <taxon>Pyraloidea</taxon>
        <taxon>Pyralidae</taxon>
        <taxon>Galleriinae</taxon>
        <taxon>Galleria</taxon>
    </lineage>
</organism>
<evidence type="ECO:0000256" key="2">
    <source>
        <dbReference type="ARBA" id="ARBA00005988"/>
    </source>
</evidence>
<keyword evidence="14" id="KW-1185">Reference proteome</keyword>
<dbReference type="Pfam" id="PF02244">
    <property type="entry name" value="Propep_M14"/>
    <property type="match status" value="1"/>
</dbReference>
<evidence type="ECO:0000256" key="7">
    <source>
        <dbReference type="ARBA" id="ARBA00022801"/>
    </source>
</evidence>
<dbReference type="PANTHER" id="PTHR11705:SF140">
    <property type="entry name" value="FI02848P-RELATED"/>
    <property type="match status" value="1"/>
</dbReference>
<evidence type="ECO:0000256" key="9">
    <source>
        <dbReference type="ARBA" id="ARBA00023049"/>
    </source>
</evidence>
<reference evidence="15" key="1">
    <citation type="submission" date="2025-08" db="UniProtKB">
        <authorList>
            <consortium name="RefSeq"/>
        </authorList>
    </citation>
    <scope>IDENTIFICATION</scope>
    <source>
        <tissue evidence="15">Whole larvae</tissue>
    </source>
</reference>
<keyword evidence="6 12" id="KW-0732">Signal</keyword>
<evidence type="ECO:0000256" key="8">
    <source>
        <dbReference type="ARBA" id="ARBA00022833"/>
    </source>
</evidence>
<comment type="similarity">
    <text evidence="2 11">Belongs to the peptidase M14 family.</text>
</comment>
<feature type="chain" id="PRO_5046020400" evidence="12">
    <location>
        <begin position="16"/>
        <end position="428"/>
    </location>
</feature>
<evidence type="ECO:0000256" key="10">
    <source>
        <dbReference type="ARBA" id="ARBA00023157"/>
    </source>
</evidence>
<dbReference type="GeneID" id="113522131"/>
<protein>
    <submittedName>
        <fullName evidence="15">Carboxypeptidase B-like</fullName>
    </submittedName>
</protein>
<proteinExistence type="inferred from homology"/>
<gene>
    <name evidence="15" type="primary">LOC113522131</name>
</gene>
<evidence type="ECO:0000256" key="11">
    <source>
        <dbReference type="PROSITE-ProRule" id="PRU01379"/>
    </source>
</evidence>
<dbReference type="SMART" id="SM00631">
    <property type="entry name" value="Zn_pept"/>
    <property type="match status" value="1"/>
</dbReference>
<comment type="cofactor">
    <cofactor evidence="1">
        <name>Zn(2+)</name>
        <dbReference type="ChEBI" id="CHEBI:29105"/>
    </cofactor>
</comment>
<dbReference type="SUPFAM" id="SSF54897">
    <property type="entry name" value="Protease propeptides/inhibitors"/>
    <property type="match status" value="1"/>
</dbReference>
<evidence type="ECO:0000256" key="1">
    <source>
        <dbReference type="ARBA" id="ARBA00001947"/>
    </source>
</evidence>
<keyword evidence="4" id="KW-0645">Protease</keyword>
<dbReference type="InterPro" id="IPR057246">
    <property type="entry name" value="CARBOXYPEPT_ZN_1"/>
</dbReference>
<keyword evidence="5" id="KW-0479">Metal-binding</keyword>
<feature type="active site" description="Proton donor/acceptor" evidence="11">
    <location>
        <position position="386"/>
    </location>
</feature>
<evidence type="ECO:0000313" key="14">
    <source>
        <dbReference type="Proteomes" id="UP001652740"/>
    </source>
</evidence>
<feature type="signal peptide" evidence="12">
    <location>
        <begin position="1"/>
        <end position="15"/>
    </location>
</feature>
<keyword evidence="3" id="KW-0121">Carboxypeptidase</keyword>
<dbReference type="Pfam" id="PF00246">
    <property type="entry name" value="Peptidase_M14"/>
    <property type="match status" value="1"/>
</dbReference>
<keyword evidence="10" id="KW-1015">Disulfide bond</keyword>
<evidence type="ECO:0000256" key="6">
    <source>
        <dbReference type="ARBA" id="ARBA00022729"/>
    </source>
</evidence>
<dbReference type="Gene3D" id="3.40.630.10">
    <property type="entry name" value="Zn peptidases"/>
    <property type="match status" value="1"/>
</dbReference>
<dbReference type="Proteomes" id="UP001652740">
    <property type="component" value="Unplaced"/>
</dbReference>
<dbReference type="Gene3D" id="3.30.70.340">
    <property type="entry name" value="Metallocarboxypeptidase-like"/>
    <property type="match status" value="1"/>
</dbReference>
<keyword evidence="8" id="KW-0862">Zinc</keyword>
<keyword evidence="7" id="KW-0378">Hydrolase</keyword>
<sequence>MKVLAVLLLCVAVYAKHEQYAGWKSYYVGPKSQEQLRSIGPLGQEFEVDVLGYANLEREGVVLVKPEHQDGFIKALEERNITYRIHSADVKAALDMDDIAIETRRQKNIARNGKELPYDNYQDLDEIYAYLADVANRYPDRATLVSGGNSFEGRPIYYLKISTTNFEDESKPVIFIDGGIHAREWIAPPTVTWAIHKLLEDVTETDLLERFDWILLPVVNPDGYKYTFTDTRFWRKTRSTDQSSISTTCPGVDGNRNYDFFWNTVGTSNVACADNYAGSRPFSEVETRVVQSLLQENLHRLALYLTMHSYGSMILYPWGHDGSLSNNAFALHVVGVAMADAIAAHALPNFPRYVVGNAVLVIGYAASGAAEDYAHLIGVPLSYTYELPGLAGGLNGFHLNPIYIEQVCRETWEGIVVGARRAGDLFVP</sequence>
<dbReference type="InterPro" id="IPR036990">
    <property type="entry name" value="M14A-like_propep"/>
</dbReference>
<dbReference type="PANTHER" id="PTHR11705">
    <property type="entry name" value="PROTEASE FAMILY M14 CARBOXYPEPTIDASE A,B"/>
    <property type="match status" value="1"/>
</dbReference>
<accession>A0ABM3MEX4</accession>
<dbReference type="PROSITE" id="PS00132">
    <property type="entry name" value="CARBOXYPEPT_ZN_1"/>
    <property type="match status" value="1"/>
</dbReference>